<evidence type="ECO:0000256" key="1">
    <source>
        <dbReference type="ARBA" id="ARBA00004123"/>
    </source>
</evidence>
<dbReference type="PROSITE" id="PS51192">
    <property type="entry name" value="HELICASE_ATP_BIND_1"/>
    <property type="match status" value="1"/>
</dbReference>
<dbReference type="CDD" id="cd14318">
    <property type="entry name" value="UBA_Cbl_like"/>
    <property type="match status" value="1"/>
</dbReference>
<evidence type="ECO:0000256" key="4">
    <source>
        <dbReference type="ARBA" id="ARBA00022741"/>
    </source>
</evidence>
<dbReference type="SMART" id="SM00184">
    <property type="entry name" value="RING"/>
    <property type="match status" value="1"/>
</dbReference>
<dbReference type="Gene3D" id="3.30.40.10">
    <property type="entry name" value="Zinc/RING finger domain, C3HC4 (zinc finger)"/>
    <property type="match status" value="1"/>
</dbReference>
<feature type="domain" description="Helicase C-terminal" evidence="15">
    <location>
        <begin position="884"/>
        <end position="1046"/>
    </location>
</feature>
<keyword evidence="3" id="KW-0479">Metal-binding</keyword>
<keyword evidence="17" id="KW-1185">Reference proteome</keyword>
<evidence type="ECO:0000256" key="5">
    <source>
        <dbReference type="ARBA" id="ARBA00022771"/>
    </source>
</evidence>
<feature type="compositionally biased region" description="Polar residues" evidence="12">
    <location>
        <begin position="469"/>
        <end position="480"/>
    </location>
</feature>
<dbReference type="InterPro" id="IPR009060">
    <property type="entry name" value="UBA-like_sf"/>
</dbReference>
<dbReference type="Gene3D" id="3.40.50.300">
    <property type="entry name" value="P-loop containing nucleotide triphosphate hydrolases"/>
    <property type="match status" value="1"/>
</dbReference>
<dbReference type="InterPro" id="IPR027417">
    <property type="entry name" value="P-loop_NTPase"/>
</dbReference>
<evidence type="ECO:0000259" key="14">
    <source>
        <dbReference type="PROSITE" id="PS51192"/>
    </source>
</evidence>
<dbReference type="EMBL" id="JABTTQ020000733">
    <property type="protein sequence ID" value="KAK6138411.1"/>
    <property type="molecule type" value="Genomic_DNA"/>
</dbReference>
<keyword evidence="4" id="KW-0547">Nucleotide-binding</keyword>
<dbReference type="PANTHER" id="PTHR45626:SF45">
    <property type="entry name" value="DNA REPAIR PROTEIN RAD5A"/>
    <property type="match status" value="1"/>
</dbReference>
<feature type="region of interest" description="Disordered" evidence="12">
    <location>
        <begin position="321"/>
        <end position="342"/>
    </location>
</feature>
<keyword evidence="9" id="KW-0067">ATP-binding</keyword>
<feature type="compositionally biased region" description="Polar residues" evidence="12">
    <location>
        <begin position="94"/>
        <end position="103"/>
    </location>
</feature>
<evidence type="ECO:0000256" key="12">
    <source>
        <dbReference type="SAM" id="MobiDB-lite"/>
    </source>
</evidence>
<evidence type="ECO:0000256" key="7">
    <source>
        <dbReference type="ARBA" id="ARBA00022806"/>
    </source>
</evidence>
<dbReference type="SMART" id="SM00490">
    <property type="entry name" value="HELICc"/>
    <property type="match status" value="1"/>
</dbReference>
<keyword evidence="10" id="KW-0539">Nucleus</keyword>
<dbReference type="CDD" id="cd18008">
    <property type="entry name" value="DEXDc_SHPRH-like"/>
    <property type="match status" value="1"/>
</dbReference>
<evidence type="ECO:0000256" key="9">
    <source>
        <dbReference type="ARBA" id="ARBA00022840"/>
    </source>
</evidence>
<dbReference type="SUPFAM" id="SSF57850">
    <property type="entry name" value="RING/U-box"/>
    <property type="match status" value="1"/>
</dbReference>
<evidence type="ECO:0000259" key="13">
    <source>
        <dbReference type="PROSITE" id="PS50089"/>
    </source>
</evidence>
<dbReference type="SUPFAM" id="SSF46934">
    <property type="entry name" value="UBA-like"/>
    <property type="match status" value="1"/>
</dbReference>
<keyword evidence="6" id="KW-0378">Hydrolase</keyword>
<feature type="region of interest" description="Disordered" evidence="12">
    <location>
        <begin position="53"/>
        <end position="117"/>
    </location>
</feature>
<evidence type="ECO:0000259" key="15">
    <source>
        <dbReference type="PROSITE" id="PS51194"/>
    </source>
</evidence>
<reference evidence="16 17" key="1">
    <citation type="journal article" date="2021" name="Comput. Struct. Biotechnol. J.">
        <title>De novo genome assembly of the potent medicinal plant Rehmannia glutinosa using nanopore technology.</title>
        <authorList>
            <person name="Ma L."/>
            <person name="Dong C."/>
            <person name="Song C."/>
            <person name="Wang X."/>
            <person name="Zheng X."/>
            <person name="Niu Y."/>
            <person name="Chen S."/>
            <person name="Feng W."/>
        </authorList>
    </citation>
    <scope>NUCLEOTIDE SEQUENCE [LARGE SCALE GENOMIC DNA]</scope>
    <source>
        <strain evidence="16">DH-2019</strain>
    </source>
</reference>
<protein>
    <submittedName>
        <fullName evidence="16">Uncharacterized protein</fullName>
    </submittedName>
</protein>
<keyword evidence="7" id="KW-0347">Helicase</keyword>
<feature type="compositionally biased region" description="Acidic residues" evidence="12">
    <location>
        <begin position="326"/>
        <end position="339"/>
    </location>
</feature>
<dbReference type="InterPro" id="IPR013083">
    <property type="entry name" value="Znf_RING/FYVE/PHD"/>
</dbReference>
<evidence type="ECO:0000256" key="10">
    <source>
        <dbReference type="ARBA" id="ARBA00023242"/>
    </source>
</evidence>
<dbReference type="InterPro" id="IPR017907">
    <property type="entry name" value="Znf_RING_CS"/>
</dbReference>
<comment type="caution">
    <text evidence="16">The sequence shown here is derived from an EMBL/GenBank/DDBJ whole genome shotgun (WGS) entry which is preliminary data.</text>
</comment>
<sequence length="1046" mass="116298">MGNKATEEIVSTVRSIVGEEYSDMDIIRALHMANNDPTAAINIIFDTPRSFKKPEFPKKSESSNSNLNAEPPITASSEKQNAHRVENSDYDSGMRSNGSSDNSIVRDKVEGNDITDSGVVDEMGSEWWFVGNGEVAGLSTCKGRTLKPGDEVNFTFPVKKKSTTPSPGKLGGGRGRQVATCSEIVRFSTNTCGEIGRIPNEWARCLLPLVRDKKVCLMGYCKSAPPVLGIMDTVVLAIRIYINSSMFQKSHQTSLKASSNSAEESIVHPLPTLFKLLGLVPFKKAEFTPADLYTRKRPLNAEDSSFLPPPFLHINKVKSTPYGDENNGENEESISDNDLDNIVGVTDNSELEEMEPPSTLLCELRSYQKQALNWMVHLERGHCVDQAATTLHPCWDAYRLADRRGLVIYLNAFSGDATTEFPSTLQMARGGILADSMGLGKTIMTISLLLSHSERGGSLSSASTSQSSNDNCETSFSSDKSPIPPKKASKFAGFEKLMKQKASLVGGGNLIICPMTLVGQWKTEIETHAQPGALSLYVHYGQSRSKDPKIIAQSDIVLTTYGVLTSEFSTENADDNGGLFSVRWFRVVLDEAHTIKSSKSQTSIAAAALVADCRWCLTGTPIQNNLEDVYSLLRFLKIEPWGSWAWWNKLVQKPFEEGDGRGLKLVQSILKPIMLRRTKSSTDREGRPILVLPPADMQVIYCNLTESENDFYEALFKKSKVKFDQFVEQGRVLHNYASILELLLRLRQCCDHPFLVLSRGDTQEYSDLNKLARRFLKGGLDTVDGQNTEAPSRAYIQEVVDELRKGEQGECPICLEAFEDAVLTPCAHRLCRECLLASWRSSTSGLCPVCRKTISKQELITAPTESRFQVDVEKNWVESSKVSALMRELGHLESVGSKSIVFSQWTAFLDLLQIPLSRSKIRFLRLDGTLNLQQREKVIKQFSEEENIKVLLMSLKAGGVGINLTAASNAFVMDPWWNPAVEEQAVMRIHRIGQTKSVTIKRFIVKGTVEERMEAVQARKQRMISGALTDQEVRTARIEELKMLFT</sequence>
<dbReference type="InterPro" id="IPR056450">
    <property type="entry name" value="UBA_RAD5A"/>
</dbReference>
<evidence type="ECO:0000256" key="3">
    <source>
        <dbReference type="ARBA" id="ARBA00022723"/>
    </source>
</evidence>
<dbReference type="CDD" id="cd18793">
    <property type="entry name" value="SF2_C_SNF"/>
    <property type="match status" value="1"/>
</dbReference>
<dbReference type="InterPro" id="IPR050628">
    <property type="entry name" value="SNF2_RAD54_helicase_TF"/>
</dbReference>
<feature type="domain" description="Helicase ATP-binding" evidence="14">
    <location>
        <begin position="422"/>
        <end position="639"/>
    </location>
</feature>
<dbReference type="Gene3D" id="3.40.50.10810">
    <property type="entry name" value="Tandem AAA-ATPase domain"/>
    <property type="match status" value="1"/>
</dbReference>
<evidence type="ECO:0000256" key="8">
    <source>
        <dbReference type="ARBA" id="ARBA00022833"/>
    </source>
</evidence>
<dbReference type="PROSITE" id="PS51194">
    <property type="entry name" value="HELICASE_CTER"/>
    <property type="match status" value="1"/>
</dbReference>
<dbReference type="Pfam" id="PF24559">
    <property type="entry name" value="UBA_RAD5A"/>
    <property type="match status" value="1"/>
</dbReference>
<feature type="region of interest" description="Disordered" evidence="12">
    <location>
        <begin position="459"/>
        <end position="484"/>
    </location>
</feature>
<comment type="subcellular location">
    <subcellularLocation>
        <location evidence="1">Nucleus</location>
    </subcellularLocation>
</comment>
<feature type="domain" description="RING-type" evidence="13">
    <location>
        <begin position="811"/>
        <end position="851"/>
    </location>
</feature>
<dbReference type="InterPro" id="IPR014001">
    <property type="entry name" value="Helicase_ATP-bd"/>
</dbReference>
<evidence type="ECO:0000256" key="6">
    <source>
        <dbReference type="ARBA" id="ARBA00022801"/>
    </source>
</evidence>
<dbReference type="InterPro" id="IPR000330">
    <property type="entry name" value="SNF2_N"/>
</dbReference>
<evidence type="ECO:0000313" key="17">
    <source>
        <dbReference type="Proteomes" id="UP001318860"/>
    </source>
</evidence>
<dbReference type="InterPro" id="IPR001841">
    <property type="entry name" value="Znf_RING"/>
</dbReference>
<dbReference type="Pfam" id="PF00271">
    <property type="entry name" value="Helicase_C"/>
    <property type="match status" value="1"/>
</dbReference>
<dbReference type="InterPro" id="IPR049730">
    <property type="entry name" value="SNF2/RAD54-like_C"/>
</dbReference>
<dbReference type="PANTHER" id="PTHR45626">
    <property type="entry name" value="TRANSCRIPTION TERMINATION FACTOR 2-RELATED"/>
    <property type="match status" value="1"/>
</dbReference>
<dbReference type="Pfam" id="PF13920">
    <property type="entry name" value="zf-C3HC4_3"/>
    <property type="match status" value="1"/>
</dbReference>
<organism evidence="16 17">
    <name type="scientific">Rehmannia glutinosa</name>
    <name type="common">Chinese foxglove</name>
    <dbReference type="NCBI Taxonomy" id="99300"/>
    <lineage>
        <taxon>Eukaryota</taxon>
        <taxon>Viridiplantae</taxon>
        <taxon>Streptophyta</taxon>
        <taxon>Embryophyta</taxon>
        <taxon>Tracheophyta</taxon>
        <taxon>Spermatophyta</taxon>
        <taxon>Magnoliopsida</taxon>
        <taxon>eudicotyledons</taxon>
        <taxon>Gunneridae</taxon>
        <taxon>Pentapetalae</taxon>
        <taxon>asterids</taxon>
        <taxon>lamiids</taxon>
        <taxon>Lamiales</taxon>
        <taxon>Orobanchaceae</taxon>
        <taxon>Rehmannieae</taxon>
        <taxon>Rehmannia</taxon>
    </lineage>
</organism>
<accession>A0ABR0VT12</accession>
<dbReference type="PROSITE" id="PS50089">
    <property type="entry name" value="ZF_RING_2"/>
    <property type="match status" value="1"/>
</dbReference>
<dbReference type="Proteomes" id="UP001318860">
    <property type="component" value="Unassembled WGS sequence"/>
</dbReference>
<feature type="compositionally biased region" description="Low complexity" evidence="12">
    <location>
        <begin position="459"/>
        <end position="468"/>
    </location>
</feature>
<gene>
    <name evidence="16" type="ORF">DH2020_027842</name>
</gene>
<evidence type="ECO:0000256" key="11">
    <source>
        <dbReference type="PROSITE-ProRule" id="PRU00175"/>
    </source>
</evidence>
<dbReference type="Pfam" id="PF00176">
    <property type="entry name" value="SNF2-rel_dom"/>
    <property type="match status" value="1"/>
</dbReference>
<dbReference type="InterPro" id="IPR001650">
    <property type="entry name" value="Helicase_C-like"/>
</dbReference>
<dbReference type="SUPFAM" id="SSF52540">
    <property type="entry name" value="P-loop containing nucleoside triphosphate hydrolases"/>
    <property type="match status" value="2"/>
</dbReference>
<comment type="similarity">
    <text evidence="2">Belongs to the SNF2/RAD54 helicase family. RAD16 subfamily.</text>
</comment>
<keyword evidence="8" id="KW-0862">Zinc</keyword>
<dbReference type="InterPro" id="IPR014905">
    <property type="entry name" value="HIRAN"/>
</dbReference>
<keyword evidence="5 11" id="KW-0863">Zinc-finger</keyword>
<dbReference type="SMART" id="SM00487">
    <property type="entry name" value="DEXDc"/>
    <property type="match status" value="1"/>
</dbReference>
<dbReference type="Pfam" id="PF08797">
    <property type="entry name" value="HIRAN"/>
    <property type="match status" value="1"/>
</dbReference>
<dbReference type="SMART" id="SM00910">
    <property type="entry name" value="HIRAN"/>
    <property type="match status" value="1"/>
</dbReference>
<evidence type="ECO:0000256" key="2">
    <source>
        <dbReference type="ARBA" id="ARBA00008438"/>
    </source>
</evidence>
<dbReference type="InterPro" id="IPR038718">
    <property type="entry name" value="SNF2-like_sf"/>
</dbReference>
<evidence type="ECO:0000313" key="16">
    <source>
        <dbReference type="EMBL" id="KAK6138411.1"/>
    </source>
</evidence>
<name>A0ABR0VT12_REHGL</name>
<dbReference type="PROSITE" id="PS00518">
    <property type="entry name" value="ZF_RING_1"/>
    <property type="match status" value="1"/>
</dbReference>
<proteinExistence type="inferred from homology"/>